<keyword evidence="2" id="KW-1185">Reference proteome</keyword>
<sequence>METLNQQVGSGYFTVDDLWIPNNKYEQLQLRITALTGEYDGGTHTMEQFLKAVAYVVPEEENY</sequence>
<accession>A0A0V1MQX1</accession>
<evidence type="ECO:0000313" key="2">
    <source>
        <dbReference type="Proteomes" id="UP000054843"/>
    </source>
</evidence>
<proteinExistence type="predicted"/>
<protein>
    <submittedName>
        <fullName evidence="1">Uncharacterized protein</fullName>
    </submittedName>
</protein>
<gene>
    <name evidence="1" type="ORF">T10_12847</name>
</gene>
<comment type="caution">
    <text evidence="1">The sequence shown here is derived from an EMBL/GenBank/DDBJ whole genome shotgun (WGS) entry which is preliminary data.</text>
</comment>
<organism evidence="1 2">
    <name type="scientific">Trichinella papuae</name>
    <dbReference type="NCBI Taxonomy" id="268474"/>
    <lineage>
        <taxon>Eukaryota</taxon>
        <taxon>Metazoa</taxon>
        <taxon>Ecdysozoa</taxon>
        <taxon>Nematoda</taxon>
        <taxon>Enoplea</taxon>
        <taxon>Dorylaimia</taxon>
        <taxon>Trichinellida</taxon>
        <taxon>Trichinellidae</taxon>
        <taxon>Trichinella</taxon>
    </lineage>
</organism>
<dbReference type="EMBL" id="JYDO01000054">
    <property type="protein sequence ID" value="KRZ74173.1"/>
    <property type="molecule type" value="Genomic_DNA"/>
</dbReference>
<dbReference type="AlphaFoldDB" id="A0A0V1MQX1"/>
<dbReference type="OrthoDB" id="5928247at2759"/>
<dbReference type="Proteomes" id="UP000054843">
    <property type="component" value="Unassembled WGS sequence"/>
</dbReference>
<evidence type="ECO:0000313" key="1">
    <source>
        <dbReference type="EMBL" id="KRZ74173.1"/>
    </source>
</evidence>
<reference evidence="1 2" key="1">
    <citation type="submission" date="2015-01" db="EMBL/GenBank/DDBJ databases">
        <title>Evolution of Trichinella species and genotypes.</title>
        <authorList>
            <person name="Korhonen P.K."/>
            <person name="Edoardo P."/>
            <person name="Giuseppe L.R."/>
            <person name="Gasser R.B."/>
        </authorList>
    </citation>
    <scope>NUCLEOTIDE SEQUENCE [LARGE SCALE GENOMIC DNA]</scope>
    <source>
        <strain evidence="1">ISS1980</strain>
    </source>
</reference>
<name>A0A0V1MQX1_9BILA</name>